<dbReference type="PANTHER" id="PTHR44303:SF2">
    <property type="entry name" value="DNAJ HOMOLOG SUBFAMILY C MEMBER 16"/>
    <property type="match status" value="1"/>
</dbReference>
<dbReference type="InterPro" id="IPR052448">
    <property type="entry name" value="DnaJ_C16_autophagy_reg"/>
</dbReference>
<name>T1H4A6_MEGSC</name>
<dbReference type="STRING" id="36166.T1H4A6"/>
<dbReference type="EnsemblMetazoa" id="MESCA011114-RA">
    <property type="protein sequence ID" value="MESCA011114-PA"/>
    <property type="gene ID" value="MESCA011114"/>
</dbReference>
<keyword evidence="1" id="KW-0472">Membrane</keyword>
<dbReference type="OMA" id="WPINGVE"/>
<dbReference type="HOGENOM" id="CLU_1059943_0_0_1"/>
<dbReference type="AlphaFoldDB" id="T1H4A6"/>
<protein>
    <submittedName>
        <fullName evidence="2">Uncharacterized protein</fullName>
    </submittedName>
</protein>
<organism evidence="2 3">
    <name type="scientific">Megaselia scalaris</name>
    <name type="common">Humpbacked fly</name>
    <name type="synonym">Phora scalaris</name>
    <dbReference type="NCBI Taxonomy" id="36166"/>
    <lineage>
        <taxon>Eukaryota</taxon>
        <taxon>Metazoa</taxon>
        <taxon>Ecdysozoa</taxon>
        <taxon>Arthropoda</taxon>
        <taxon>Hexapoda</taxon>
        <taxon>Insecta</taxon>
        <taxon>Pterygota</taxon>
        <taxon>Neoptera</taxon>
        <taxon>Endopterygota</taxon>
        <taxon>Diptera</taxon>
        <taxon>Brachycera</taxon>
        <taxon>Muscomorpha</taxon>
        <taxon>Platypezoidea</taxon>
        <taxon>Phoridae</taxon>
        <taxon>Megaseliini</taxon>
        <taxon>Megaselia</taxon>
    </lineage>
</organism>
<keyword evidence="3" id="KW-1185">Reference proteome</keyword>
<dbReference type="PANTHER" id="PTHR44303">
    <property type="entry name" value="DNAJ HOMOLOG SUBFAMILY C MEMBER 16"/>
    <property type="match status" value="1"/>
</dbReference>
<feature type="transmembrane region" description="Helical" evidence="1">
    <location>
        <begin position="27"/>
        <end position="47"/>
    </location>
</feature>
<sequence>QGILGVFWNKVLFLTEYLYDNVQHEHFLAAISIVGTIASILIVGYIMTHLVKIEEEKLIKNGSINQKTKISSCNQVQELKLHELRVEKYNGLVRLLKPGCRTIILITDLNSRKKLIPDFHKAAWPYRKNKTLMFGHMLIEKGLSWYSELLRLSLSDSRTLQINPRNCIGTVIALNGHRKYFCVYHAKHPDSRMDNKRILKMTKYLVKDFDEEEGLPSWPINGVENNKISEENLLAGLSNWLDRLFEGMTDRYYINYWPDFSTK</sequence>
<reference evidence="2" key="2">
    <citation type="submission" date="2015-06" db="UniProtKB">
        <authorList>
            <consortium name="EnsemblMetazoa"/>
        </authorList>
    </citation>
    <scope>IDENTIFICATION</scope>
</reference>
<keyword evidence="1" id="KW-0812">Transmembrane</keyword>
<proteinExistence type="predicted"/>
<evidence type="ECO:0000313" key="2">
    <source>
        <dbReference type="EnsemblMetazoa" id="MESCA011114-PA"/>
    </source>
</evidence>
<keyword evidence="1" id="KW-1133">Transmembrane helix</keyword>
<reference evidence="3" key="1">
    <citation type="submission" date="2013-02" db="EMBL/GenBank/DDBJ databases">
        <authorList>
            <person name="Hughes D."/>
        </authorList>
    </citation>
    <scope>NUCLEOTIDE SEQUENCE</scope>
    <source>
        <strain>Durham</strain>
        <strain evidence="3">NC isolate 2 -- Noor lab</strain>
    </source>
</reference>
<accession>T1H4A6</accession>
<dbReference type="Proteomes" id="UP000015102">
    <property type="component" value="Unassembled WGS sequence"/>
</dbReference>
<evidence type="ECO:0000313" key="3">
    <source>
        <dbReference type="Proteomes" id="UP000015102"/>
    </source>
</evidence>
<dbReference type="EMBL" id="CAQQ02106850">
    <property type="status" value="NOT_ANNOTATED_CDS"/>
    <property type="molecule type" value="Genomic_DNA"/>
</dbReference>
<evidence type="ECO:0000256" key="1">
    <source>
        <dbReference type="SAM" id="Phobius"/>
    </source>
</evidence>